<gene>
    <name evidence="2" type="ORF">A3E46_02735</name>
</gene>
<dbReference type="EMBL" id="MGGZ01000024">
    <property type="protein sequence ID" value="OGM56803.1"/>
    <property type="molecule type" value="Genomic_DNA"/>
</dbReference>
<evidence type="ECO:0000256" key="1">
    <source>
        <dbReference type="SAM" id="Phobius"/>
    </source>
</evidence>
<feature type="transmembrane region" description="Helical" evidence="1">
    <location>
        <begin position="374"/>
        <end position="395"/>
    </location>
</feature>
<feature type="transmembrane region" description="Helical" evidence="1">
    <location>
        <begin position="301"/>
        <end position="320"/>
    </location>
</feature>
<evidence type="ECO:0008006" key="4">
    <source>
        <dbReference type="Google" id="ProtNLM"/>
    </source>
</evidence>
<keyword evidence="1" id="KW-1133">Transmembrane helix</keyword>
<keyword evidence="1" id="KW-0812">Transmembrane</keyword>
<sequence>MLKKVLQLFFKDNILLSMALILLGTLVWSLVMVKSGLPYSYGMGFWGPNGHDGVWHIALAEGFARGSFEMPTFAGEALKNYHAGFDLILAALHKLTSIPISDLYFQIIPPILAFLIGVLTYKFVFIWRKSKKAAFWATFFVYFGGSFGWLVSLLRQGTFEGESMFWAQQSISTLINPPFALSLVLLLVGLILLVKRKNIFLIVLCFGILVQIKAYAGVLGLGALLVSGVYDRIKNNNYFLLKAFFGSLALSLVLFFLFSKDSVNLLVFQPFWFLETMMGLTDRLGWLRFYSAMTNYRLGNIWLKAIPAYLVAFVIFWVGNMGTRIIKEILVIKWLKNIKNLTSVEIILMTIIIAGVVLPMFFLQKGTPWNTIQFVYYSLFFSGILAGVAFAEISFKSKSPILYSIEVIALIALTLPTTIGTLGHYLPARPPAMISNEELEALKFLSTQPMGVVLTYPFDKFKAKEAEANPPRPLYLYESTAYVSAFAKKPVFLEDEVNLDITGYAWRERREKVLNFYSTLKKEEVREFLKSNNISYVYWVKPQRATLGEGQLGLTRLFENKLVDIYKVVY</sequence>
<feature type="transmembrane region" description="Helical" evidence="1">
    <location>
        <begin position="133"/>
        <end position="154"/>
    </location>
</feature>
<feature type="transmembrane region" description="Helical" evidence="1">
    <location>
        <begin position="201"/>
        <end position="226"/>
    </location>
</feature>
<comment type="caution">
    <text evidence="2">The sequence shown here is derived from an EMBL/GenBank/DDBJ whole genome shotgun (WGS) entry which is preliminary data.</text>
</comment>
<feature type="transmembrane region" description="Helical" evidence="1">
    <location>
        <begin position="174"/>
        <end position="194"/>
    </location>
</feature>
<reference evidence="2 3" key="1">
    <citation type="journal article" date="2016" name="Nat. Commun.">
        <title>Thousands of microbial genomes shed light on interconnected biogeochemical processes in an aquifer system.</title>
        <authorList>
            <person name="Anantharaman K."/>
            <person name="Brown C.T."/>
            <person name="Hug L.A."/>
            <person name="Sharon I."/>
            <person name="Castelle C.J."/>
            <person name="Probst A.J."/>
            <person name="Thomas B.C."/>
            <person name="Singh A."/>
            <person name="Wilkins M.J."/>
            <person name="Karaoz U."/>
            <person name="Brodie E.L."/>
            <person name="Williams K.H."/>
            <person name="Hubbard S.S."/>
            <person name="Banfield J.F."/>
        </authorList>
    </citation>
    <scope>NUCLEOTIDE SEQUENCE [LARGE SCALE GENOMIC DNA]</scope>
</reference>
<organism evidence="2 3">
    <name type="scientific">Candidatus Woesebacteria bacterium RIFCSPHIGHO2_12_FULL_46_16</name>
    <dbReference type="NCBI Taxonomy" id="1802513"/>
    <lineage>
        <taxon>Bacteria</taxon>
        <taxon>Candidatus Woeseibacteriota</taxon>
    </lineage>
</organism>
<feature type="transmembrane region" description="Helical" evidence="1">
    <location>
        <begin position="12"/>
        <end position="33"/>
    </location>
</feature>
<feature type="transmembrane region" description="Helical" evidence="1">
    <location>
        <begin position="341"/>
        <end position="362"/>
    </location>
</feature>
<name>A0A1F8AYG4_9BACT</name>
<evidence type="ECO:0000313" key="3">
    <source>
        <dbReference type="Proteomes" id="UP000178313"/>
    </source>
</evidence>
<feature type="transmembrane region" description="Helical" evidence="1">
    <location>
        <begin position="407"/>
        <end position="426"/>
    </location>
</feature>
<dbReference type="AlphaFoldDB" id="A0A1F8AYG4"/>
<feature type="transmembrane region" description="Helical" evidence="1">
    <location>
        <begin position="265"/>
        <end position="281"/>
    </location>
</feature>
<feature type="transmembrane region" description="Helical" evidence="1">
    <location>
        <begin position="103"/>
        <end position="121"/>
    </location>
</feature>
<feature type="transmembrane region" description="Helical" evidence="1">
    <location>
        <begin position="238"/>
        <end position="258"/>
    </location>
</feature>
<evidence type="ECO:0000313" key="2">
    <source>
        <dbReference type="EMBL" id="OGM56803.1"/>
    </source>
</evidence>
<accession>A0A1F8AYG4</accession>
<protein>
    <recommendedName>
        <fullName evidence="4">Glycosyltransferase RgtA/B/C/D-like domain-containing protein</fullName>
    </recommendedName>
</protein>
<dbReference type="Proteomes" id="UP000178313">
    <property type="component" value="Unassembled WGS sequence"/>
</dbReference>
<keyword evidence="1" id="KW-0472">Membrane</keyword>
<dbReference type="STRING" id="1802513.A3E46_02735"/>
<proteinExistence type="predicted"/>